<dbReference type="GO" id="GO:0019843">
    <property type="term" value="F:rRNA binding"/>
    <property type="evidence" value="ECO:0007669"/>
    <property type="project" value="InterPro"/>
</dbReference>
<dbReference type="GO" id="GO:0006412">
    <property type="term" value="P:translation"/>
    <property type="evidence" value="ECO:0007669"/>
    <property type="project" value="InterPro"/>
</dbReference>
<comment type="similarity">
    <text evidence="1 4">Belongs to the universal ribosomal protein uL6 family.</text>
</comment>
<dbReference type="GO" id="GO:0005762">
    <property type="term" value="C:mitochondrial large ribosomal subunit"/>
    <property type="evidence" value="ECO:0007669"/>
    <property type="project" value="TreeGrafter"/>
</dbReference>
<keyword evidence="8" id="KW-1185">Reference proteome</keyword>
<evidence type="ECO:0000313" key="8">
    <source>
        <dbReference type="Proteomes" id="UP000673691"/>
    </source>
</evidence>
<feature type="region of interest" description="Disordered" evidence="5">
    <location>
        <begin position="140"/>
        <end position="159"/>
    </location>
</feature>
<dbReference type="InterPro" id="IPR036789">
    <property type="entry name" value="Ribosomal_uL6-like_a/b-dom_sf"/>
</dbReference>
<evidence type="ECO:0000256" key="4">
    <source>
        <dbReference type="RuleBase" id="RU003869"/>
    </source>
</evidence>
<evidence type="ECO:0000256" key="3">
    <source>
        <dbReference type="ARBA" id="ARBA00023274"/>
    </source>
</evidence>
<dbReference type="PRINTS" id="PR00059">
    <property type="entry name" value="RIBOSOMALL6"/>
</dbReference>
<dbReference type="GO" id="GO:0003735">
    <property type="term" value="F:structural constituent of ribosome"/>
    <property type="evidence" value="ECO:0007669"/>
    <property type="project" value="InterPro"/>
</dbReference>
<dbReference type="SUPFAM" id="SSF56053">
    <property type="entry name" value="Ribosomal protein L6"/>
    <property type="match status" value="1"/>
</dbReference>
<name>A0A8H7ZU13_9FUNG</name>
<dbReference type="PANTHER" id="PTHR11655">
    <property type="entry name" value="60S/50S RIBOSOMAL PROTEIN L6/L9"/>
    <property type="match status" value="1"/>
</dbReference>
<accession>A0A8H7ZU13</accession>
<evidence type="ECO:0000259" key="6">
    <source>
        <dbReference type="Pfam" id="PF00347"/>
    </source>
</evidence>
<dbReference type="Pfam" id="PF00347">
    <property type="entry name" value="Ribosomal_L6"/>
    <property type="match status" value="1"/>
</dbReference>
<dbReference type="InterPro" id="IPR019906">
    <property type="entry name" value="Ribosomal_uL6_bac-type"/>
</dbReference>
<sequence>MTGAVQAPLAAWLSAARRAAASACDAALRPTRPPRGQQVRHAGAVAGGRNTYEPGPDMGPPPTGPFRGPSGELLAHRGQRPILLPSSVKVAYDTEQVPRRQQFQFCRRLLFSGPKGVFPVYVPPFVRLWLEEAEKEATLTSPAGAAAKDDPNNLGDPTALGENTRQLWMRAEDIESSGQYTAWVRVHYLASQAVTGVTEGFTVPVRLNGVGYRVAIVEPTKSGDRPVLSCKLGYPNSFDFPIPEDMQITIYNPTNFVLCGPNKKNLLDFAMAIRACRKPEPYKLKGVFVNGETIKKKEPKKGKRGG</sequence>
<dbReference type="PANTHER" id="PTHR11655:SF14">
    <property type="entry name" value="LARGE RIBOSOMAL SUBUNIT PROTEIN UL6M"/>
    <property type="match status" value="1"/>
</dbReference>
<proteinExistence type="inferred from homology"/>
<dbReference type="AlphaFoldDB" id="A0A8H7ZU13"/>
<dbReference type="Proteomes" id="UP000673691">
    <property type="component" value="Unassembled WGS sequence"/>
</dbReference>
<evidence type="ECO:0000313" key="7">
    <source>
        <dbReference type="EMBL" id="KAG5459361.1"/>
    </source>
</evidence>
<comment type="caution">
    <text evidence="7">The sequence shown here is derived from an EMBL/GenBank/DDBJ whole genome shotgun (WGS) entry which is preliminary data.</text>
</comment>
<evidence type="ECO:0000256" key="1">
    <source>
        <dbReference type="ARBA" id="ARBA00009356"/>
    </source>
</evidence>
<protein>
    <submittedName>
        <fullName evidence="7">Ribosomal protein L6, alpha-beta domain-containing protein</fullName>
    </submittedName>
</protein>
<dbReference type="InterPro" id="IPR020040">
    <property type="entry name" value="Ribosomal_uL6_a/b-dom"/>
</dbReference>
<keyword evidence="3 4" id="KW-0687">Ribonucleoprotein</keyword>
<dbReference type="InterPro" id="IPR000702">
    <property type="entry name" value="Ribosomal_uL6-like"/>
</dbReference>
<evidence type="ECO:0000256" key="5">
    <source>
        <dbReference type="SAM" id="MobiDB-lite"/>
    </source>
</evidence>
<reference evidence="7 8" key="1">
    <citation type="journal article" name="Sci. Rep.">
        <title>Genome-scale phylogenetic analyses confirm Olpidium as the closest living zoosporic fungus to the non-flagellated, terrestrial fungi.</title>
        <authorList>
            <person name="Chang Y."/>
            <person name="Rochon D."/>
            <person name="Sekimoto S."/>
            <person name="Wang Y."/>
            <person name="Chovatia M."/>
            <person name="Sandor L."/>
            <person name="Salamov A."/>
            <person name="Grigoriev I.V."/>
            <person name="Stajich J.E."/>
            <person name="Spatafora J.W."/>
        </authorList>
    </citation>
    <scope>NUCLEOTIDE SEQUENCE [LARGE SCALE GENOMIC DNA]</scope>
    <source>
        <strain evidence="7">S191</strain>
    </source>
</reference>
<dbReference type="OrthoDB" id="540873at2759"/>
<gene>
    <name evidence="7" type="ORF">BJ554DRAFT_242</name>
</gene>
<dbReference type="Gene3D" id="3.90.930.12">
    <property type="entry name" value="Ribosomal protein L6, alpha-beta domain"/>
    <property type="match status" value="2"/>
</dbReference>
<feature type="domain" description="Large ribosomal subunit protein uL6 alpha-beta" evidence="6">
    <location>
        <begin position="209"/>
        <end position="287"/>
    </location>
</feature>
<organism evidence="7 8">
    <name type="scientific">Olpidium bornovanus</name>
    <dbReference type="NCBI Taxonomy" id="278681"/>
    <lineage>
        <taxon>Eukaryota</taxon>
        <taxon>Fungi</taxon>
        <taxon>Fungi incertae sedis</taxon>
        <taxon>Olpidiomycota</taxon>
        <taxon>Olpidiomycotina</taxon>
        <taxon>Olpidiomycetes</taxon>
        <taxon>Olpidiales</taxon>
        <taxon>Olpidiaceae</taxon>
        <taxon>Olpidium</taxon>
    </lineage>
</organism>
<keyword evidence="2 4" id="KW-0689">Ribosomal protein</keyword>
<dbReference type="EMBL" id="JAEFCI010006968">
    <property type="protein sequence ID" value="KAG5459361.1"/>
    <property type="molecule type" value="Genomic_DNA"/>
</dbReference>
<evidence type="ECO:0000256" key="2">
    <source>
        <dbReference type="ARBA" id="ARBA00022980"/>
    </source>
</evidence>